<dbReference type="InterPro" id="IPR050289">
    <property type="entry name" value="TorD/DmsD_chaperones"/>
</dbReference>
<dbReference type="EMBL" id="LAZR01013716">
    <property type="protein sequence ID" value="KKM20674.1"/>
    <property type="molecule type" value="Genomic_DNA"/>
</dbReference>
<dbReference type="InterPro" id="IPR020945">
    <property type="entry name" value="DMSO/NO3_reduct_chaperone"/>
</dbReference>
<dbReference type="SUPFAM" id="SSF89155">
    <property type="entry name" value="TorD-like"/>
    <property type="match status" value="1"/>
</dbReference>
<organism evidence="2">
    <name type="scientific">marine sediment metagenome</name>
    <dbReference type="NCBI Taxonomy" id="412755"/>
    <lineage>
        <taxon>unclassified sequences</taxon>
        <taxon>metagenomes</taxon>
        <taxon>ecological metagenomes</taxon>
    </lineage>
</organism>
<dbReference type="AlphaFoldDB" id="A0A0F9ILK5"/>
<name>A0A0F9ILK5_9ZZZZ</name>
<dbReference type="PANTHER" id="PTHR34227:SF1">
    <property type="entry name" value="DIMETHYL SULFOXIDE REDUCTASE CHAPERONE-RELATED"/>
    <property type="match status" value="1"/>
</dbReference>
<evidence type="ECO:0000313" key="2">
    <source>
        <dbReference type="EMBL" id="KKM20674.1"/>
    </source>
</evidence>
<accession>A0A0F9ILK5</accession>
<protein>
    <submittedName>
        <fullName evidence="2">Uncharacterized protein</fullName>
    </submittedName>
</protein>
<proteinExistence type="predicted"/>
<dbReference type="InterPro" id="IPR036411">
    <property type="entry name" value="TorD-like_sf"/>
</dbReference>
<gene>
    <name evidence="2" type="ORF">LCGC14_1643090</name>
</gene>
<dbReference type="Pfam" id="PF02613">
    <property type="entry name" value="Nitrate_red_del"/>
    <property type="match status" value="1"/>
</dbReference>
<evidence type="ECO:0000256" key="1">
    <source>
        <dbReference type="ARBA" id="ARBA00023186"/>
    </source>
</evidence>
<keyword evidence="1" id="KW-0143">Chaperone</keyword>
<dbReference type="PANTHER" id="PTHR34227">
    <property type="entry name" value="CHAPERONE PROTEIN YCDY"/>
    <property type="match status" value="1"/>
</dbReference>
<reference evidence="2" key="1">
    <citation type="journal article" date="2015" name="Nature">
        <title>Complex archaea that bridge the gap between prokaryotes and eukaryotes.</title>
        <authorList>
            <person name="Spang A."/>
            <person name="Saw J.H."/>
            <person name="Jorgensen S.L."/>
            <person name="Zaremba-Niedzwiedzka K."/>
            <person name="Martijn J."/>
            <person name="Lind A.E."/>
            <person name="van Eijk R."/>
            <person name="Schleper C."/>
            <person name="Guy L."/>
            <person name="Ettema T.J."/>
        </authorList>
    </citation>
    <scope>NUCLEOTIDE SEQUENCE</scope>
</reference>
<dbReference type="Gene3D" id="1.10.3480.10">
    <property type="entry name" value="TorD-like"/>
    <property type="match status" value="1"/>
</dbReference>
<sequence>MAPLLAAFGEQLQSADATQLQTEHRRIFTHILSLDCPPCETFYTASHIFQETQELSDIGGFFRAFGLEIADKERLDHISVELEFMHFLTYKEAYALTHHGPAKARLCRDVQRKFVQDHLGRWATRFAQRLGQKANGGYYGCLASLVEAFLTAEVEFLRAHPEAVAVSAEWRKQSPEDFSCPVAEGCQ</sequence>
<comment type="caution">
    <text evidence="2">The sequence shown here is derived from an EMBL/GenBank/DDBJ whole genome shotgun (WGS) entry which is preliminary data.</text>
</comment>